<dbReference type="GO" id="GO:0043020">
    <property type="term" value="C:NADPH oxidase complex"/>
    <property type="evidence" value="ECO:0007669"/>
    <property type="project" value="TreeGrafter"/>
</dbReference>
<feature type="transmembrane region" description="Helical" evidence="6">
    <location>
        <begin position="190"/>
        <end position="210"/>
    </location>
</feature>
<evidence type="ECO:0000313" key="8">
    <source>
        <dbReference type="EMBL" id="JAT14358.1"/>
    </source>
</evidence>
<dbReference type="AlphaFoldDB" id="A0A1B6KSF4"/>
<dbReference type="GO" id="GO:0006952">
    <property type="term" value="P:defense response"/>
    <property type="evidence" value="ECO:0007669"/>
    <property type="project" value="TreeGrafter"/>
</dbReference>
<dbReference type="PANTHER" id="PTHR11972:SF153">
    <property type="entry name" value="SUPEROXIDE-GENERATING NADPH OXIDASE HEAVY CHAIN SUBUNIT A"/>
    <property type="match status" value="1"/>
</dbReference>
<name>A0A1B6KSF4_9HEMI</name>
<evidence type="ECO:0000256" key="4">
    <source>
        <dbReference type="ARBA" id="ARBA00023002"/>
    </source>
</evidence>
<feature type="domain" description="Ferric oxidoreductase" evidence="7">
    <location>
        <begin position="86"/>
        <end position="205"/>
    </location>
</feature>
<evidence type="ECO:0000256" key="2">
    <source>
        <dbReference type="ARBA" id="ARBA00022692"/>
    </source>
</evidence>
<keyword evidence="2 6" id="KW-0812">Transmembrane</keyword>
<dbReference type="PANTHER" id="PTHR11972">
    <property type="entry name" value="NADPH OXIDASE"/>
    <property type="match status" value="1"/>
</dbReference>
<dbReference type="GO" id="GO:0042554">
    <property type="term" value="P:superoxide anion generation"/>
    <property type="evidence" value="ECO:0007669"/>
    <property type="project" value="TreeGrafter"/>
</dbReference>
<gene>
    <name evidence="8" type="ORF">g.4254</name>
</gene>
<keyword evidence="5 6" id="KW-0472">Membrane</keyword>
<accession>A0A1B6KSF4</accession>
<reference evidence="8" key="1">
    <citation type="submission" date="2015-11" db="EMBL/GenBank/DDBJ databases">
        <title>De novo transcriptome assembly of four potential Pierce s Disease insect vectors from Arizona vineyards.</title>
        <authorList>
            <person name="Tassone E.E."/>
        </authorList>
    </citation>
    <scope>NUCLEOTIDE SEQUENCE</scope>
</reference>
<protein>
    <recommendedName>
        <fullName evidence="7">Ferric oxidoreductase domain-containing protein</fullName>
    </recommendedName>
</protein>
<organism evidence="8">
    <name type="scientific">Graphocephala atropunctata</name>
    <dbReference type="NCBI Taxonomy" id="36148"/>
    <lineage>
        <taxon>Eukaryota</taxon>
        <taxon>Metazoa</taxon>
        <taxon>Ecdysozoa</taxon>
        <taxon>Arthropoda</taxon>
        <taxon>Hexapoda</taxon>
        <taxon>Insecta</taxon>
        <taxon>Pterygota</taxon>
        <taxon>Neoptera</taxon>
        <taxon>Paraneoptera</taxon>
        <taxon>Hemiptera</taxon>
        <taxon>Auchenorrhyncha</taxon>
        <taxon>Membracoidea</taxon>
        <taxon>Cicadellidae</taxon>
        <taxon>Cicadellinae</taxon>
        <taxon>Cicadellini</taxon>
        <taxon>Graphocephala</taxon>
    </lineage>
</organism>
<keyword evidence="4" id="KW-0560">Oxidoreductase</keyword>
<sequence length="211" mass="23741">RCGPAAEGMACSFLRSYCCLILWVLLNVIIFVVSYHKYLRPKHYYLHTMLGTGLCVSRASAAVVNLNAALVLLPVCRGVNSLIYRALNRISRSLLSLWLARLKDVHITLATTIVLAAVIHSIAHLVNSVNFSRHYDIHHPEINWAKYRGQSPLLLVLTSTVGLTGVAMLVVLLLMLLLSLKCVRESHYDLFWATHFLFLPFMGLLILHPLR</sequence>
<evidence type="ECO:0000259" key="7">
    <source>
        <dbReference type="Pfam" id="PF01794"/>
    </source>
</evidence>
<evidence type="ECO:0000256" key="6">
    <source>
        <dbReference type="SAM" id="Phobius"/>
    </source>
</evidence>
<feature type="transmembrane region" description="Helical" evidence="6">
    <location>
        <begin position="153"/>
        <end position="178"/>
    </location>
</feature>
<comment type="subcellular location">
    <subcellularLocation>
        <location evidence="1">Membrane</location>
        <topology evidence="1">Multi-pass membrane protein</topology>
    </subcellularLocation>
</comment>
<proteinExistence type="predicted"/>
<evidence type="ECO:0000256" key="1">
    <source>
        <dbReference type="ARBA" id="ARBA00004141"/>
    </source>
</evidence>
<dbReference type="InterPro" id="IPR050369">
    <property type="entry name" value="RBOH/FRE"/>
</dbReference>
<feature type="transmembrane region" description="Helical" evidence="6">
    <location>
        <begin position="14"/>
        <end position="32"/>
    </location>
</feature>
<dbReference type="Pfam" id="PF01794">
    <property type="entry name" value="Ferric_reduct"/>
    <property type="match status" value="1"/>
</dbReference>
<evidence type="ECO:0000256" key="3">
    <source>
        <dbReference type="ARBA" id="ARBA00022989"/>
    </source>
</evidence>
<feature type="transmembrane region" description="Helical" evidence="6">
    <location>
        <begin position="107"/>
        <end position="126"/>
    </location>
</feature>
<dbReference type="InterPro" id="IPR013130">
    <property type="entry name" value="Fe3_Rdtase_TM_dom"/>
</dbReference>
<keyword evidence="3 6" id="KW-1133">Transmembrane helix</keyword>
<feature type="non-terminal residue" evidence="8">
    <location>
        <position position="1"/>
    </location>
</feature>
<dbReference type="EMBL" id="GEBQ01025619">
    <property type="protein sequence ID" value="JAT14358.1"/>
    <property type="molecule type" value="Transcribed_RNA"/>
</dbReference>
<evidence type="ECO:0000256" key="5">
    <source>
        <dbReference type="ARBA" id="ARBA00023136"/>
    </source>
</evidence>
<dbReference type="GO" id="GO:0016175">
    <property type="term" value="F:superoxide-generating NAD(P)H oxidase activity"/>
    <property type="evidence" value="ECO:0007669"/>
    <property type="project" value="TreeGrafter"/>
</dbReference>